<accession>A0A1F7I7S8</accession>
<evidence type="ECO:0000256" key="1">
    <source>
        <dbReference type="SAM" id="Phobius"/>
    </source>
</evidence>
<dbReference type="Proteomes" id="UP000179270">
    <property type="component" value="Unassembled WGS sequence"/>
</dbReference>
<name>A0A1F7I7S8_9BACT</name>
<evidence type="ECO:0000313" key="3">
    <source>
        <dbReference type="Proteomes" id="UP000179270"/>
    </source>
</evidence>
<dbReference type="AlphaFoldDB" id="A0A1F7I7S8"/>
<keyword evidence="1" id="KW-0812">Transmembrane</keyword>
<keyword evidence="1" id="KW-1133">Transmembrane helix</keyword>
<feature type="transmembrane region" description="Helical" evidence="1">
    <location>
        <begin position="35"/>
        <end position="55"/>
    </location>
</feature>
<keyword evidence="1" id="KW-0472">Membrane</keyword>
<evidence type="ECO:0000313" key="2">
    <source>
        <dbReference type="EMBL" id="OGK39430.1"/>
    </source>
</evidence>
<organism evidence="2 3">
    <name type="scientific">Candidatus Roizmanbacteria bacterium RIFCSPLOWO2_01_FULL_35_13</name>
    <dbReference type="NCBI Taxonomy" id="1802055"/>
    <lineage>
        <taxon>Bacteria</taxon>
        <taxon>Candidatus Roizmaniibacteriota</taxon>
    </lineage>
</organism>
<gene>
    <name evidence="2" type="ORF">A3A74_04875</name>
</gene>
<proteinExistence type="predicted"/>
<protein>
    <submittedName>
        <fullName evidence="2">Uncharacterized protein</fullName>
    </submittedName>
</protein>
<sequence>MLTSIVVVPDSVKTFIPTSARTRRNWKNSARLRDPFQFCHLFLFLIIGYFLLFSVQTVEAKVLPRFRSSPKKSTGISSGVAVSPRLRSDRKAINVNFNNLNKAKSVTYTLIYQTNGRDEGIRGSIDSSAGNSTTRELLFGTCSSGVCRYHANISSMRLEIETALLNGKRTLKRFKIRV</sequence>
<dbReference type="EMBL" id="MGAF01000050">
    <property type="protein sequence ID" value="OGK39430.1"/>
    <property type="molecule type" value="Genomic_DNA"/>
</dbReference>
<dbReference type="STRING" id="1802055.A3A74_04875"/>
<reference evidence="2 3" key="1">
    <citation type="journal article" date="2016" name="Nat. Commun.">
        <title>Thousands of microbial genomes shed light on interconnected biogeochemical processes in an aquifer system.</title>
        <authorList>
            <person name="Anantharaman K."/>
            <person name="Brown C.T."/>
            <person name="Hug L.A."/>
            <person name="Sharon I."/>
            <person name="Castelle C.J."/>
            <person name="Probst A.J."/>
            <person name="Thomas B.C."/>
            <person name="Singh A."/>
            <person name="Wilkins M.J."/>
            <person name="Karaoz U."/>
            <person name="Brodie E.L."/>
            <person name="Williams K.H."/>
            <person name="Hubbard S.S."/>
            <person name="Banfield J.F."/>
        </authorList>
    </citation>
    <scope>NUCLEOTIDE SEQUENCE [LARGE SCALE GENOMIC DNA]</scope>
</reference>
<comment type="caution">
    <text evidence="2">The sequence shown here is derived from an EMBL/GenBank/DDBJ whole genome shotgun (WGS) entry which is preliminary data.</text>
</comment>